<dbReference type="HOGENOM" id="CLU_020637_0_0_1"/>
<dbReference type="EMBL" id="KL142367">
    <property type="protein sequence ID" value="KDR85478.1"/>
    <property type="molecule type" value="Genomic_DNA"/>
</dbReference>
<organism evidence="1 2">
    <name type="scientific">Galerina marginata (strain CBS 339.88)</name>
    <dbReference type="NCBI Taxonomy" id="685588"/>
    <lineage>
        <taxon>Eukaryota</taxon>
        <taxon>Fungi</taxon>
        <taxon>Dikarya</taxon>
        <taxon>Basidiomycota</taxon>
        <taxon>Agaricomycotina</taxon>
        <taxon>Agaricomycetes</taxon>
        <taxon>Agaricomycetidae</taxon>
        <taxon>Agaricales</taxon>
        <taxon>Agaricineae</taxon>
        <taxon>Strophariaceae</taxon>
        <taxon>Galerina</taxon>
    </lineage>
</organism>
<name>A0A067U279_GALM3</name>
<evidence type="ECO:0000313" key="2">
    <source>
        <dbReference type="Proteomes" id="UP000027222"/>
    </source>
</evidence>
<evidence type="ECO:0000313" key="1">
    <source>
        <dbReference type="EMBL" id="KDR85478.1"/>
    </source>
</evidence>
<keyword evidence="2" id="KW-1185">Reference proteome</keyword>
<dbReference type="InterPro" id="IPR032675">
    <property type="entry name" value="LRR_dom_sf"/>
</dbReference>
<dbReference type="InterPro" id="IPR036047">
    <property type="entry name" value="F-box-like_dom_sf"/>
</dbReference>
<dbReference type="AlphaFoldDB" id="A0A067U279"/>
<dbReference type="SUPFAM" id="SSF81383">
    <property type="entry name" value="F-box domain"/>
    <property type="match status" value="1"/>
</dbReference>
<sequence>MAQIIKDWVPQKMSDADIEEYRHATQRKLDRIRNLEAEQQRLAPQAIARIEQALFMARVDYRTCFFRIFRINKLPPEILSNVFHFVAWTAPNPHAAVQSRLWLTSICRHWRTVALDDPTLWNAIWFRNPLRFEQGFAWLDRAGNASIDIRINDTPQQPLTLETATLLINRVFKKLSNIRVMIIVVQDWDPALFIIHSLRRVAEERLPMVLERFELHRAGSAYVQVGAGYEPSFYLQPMALFGGASVPSFRYLAVNGVHLDWEGSPLVNLTALDIRRLPLEKVPSLHQFRAMLQNSPDLGKLVLDGAGPQWPVQRTLDSLAGLQPISLPNLKVLVLGDFSTDYGAYVASQIIARNVVDLTLMNLLGTDSAPFFTRLTGNLPAVKSLTLHTTDVTTPRSVLAILKWLQSLPLLTYLRVVNVPRSFLDLFLYDSQKLRPAQQPTLTTSTLLCPKIAYFEFHSVDPEYVSAWARSRAGLGFPLRKLFVPPEAVNKYSKEQLDRLKDVMRISRGGIQVLSHAQRSVEEEELTK</sequence>
<proteinExistence type="predicted"/>
<accession>A0A067U279</accession>
<dbReference type="Proteomes" id="UP000027222">
    <property type="component" value="Unassembled WGS sequence"/>
</dbReference>
<dbReference type="OrthoDB" id="3226575at2759"/>
<reference evidence="2" key="1">
    <citation type="journal article" date="2014" name="Proc. Natl. Acad. Sci. U.S.A.">
        <title>Extensive sampling of basidiomycete genomes demonstrates inadequacy of the white-rot/brown-rot paradigm for wood decay fungi.</title>
        <authorList>
            <person name="Riley R."/>
            <person name="Salamov A.A."/>
            <person name="Brown D.W."/>
            <person name="Nagy L.G."/>
            <person name="Floudas D."/>
            <person name="Held B.W."/>
            <person name="Levasseur A."/>
            <person name="Lombard V."/>
            <person name="Morin E."/>
            <person name="Otillar R."/>
            <person name="Lindquist E.A."/>
            <person name="Sun H."/>
            <person name="LaButti K.M."/>
            <person name="Schmutz J."/>
            <person name="Jabbour D."/>
            <person name="Luo H."/>
            <person name="Baker S.E."/>
            <person name="Pisabarro A.G."/>
            <person name="Walton J.D."/>
            <person name="Blanchette R.A."/>
            <person name="Henrissat B."/>
            <person name="Martin F."/>
            <person name="Cullen D."/>
            <person name="Hibbett D.S."/>
            <person name="Grigoriev I.V."/>
        </authorList>
    </citation>
    <scope>NUCLEOTIDE SEQUENCE [LARGE SCALE GENOMIC DNA]</scope>
    <source>
        <strain evidence="2">CBS 339.88</strain>
    </source>
</reference>
<dbReference type="Gene3D" id="3.80.10.10">
    <property type="entry name" value="Ribonuclease Inhibitor"/>
    <property type="match status" value="1"/>
</dbReference>
<gene>
    <name evidence="1" type="ORF">GALMADRAFT_51362</name>
</gene>
<dbReference type="Gene3D" id="1.20.1280.50">
    <property type="match status" value="1"/>
</dbReference>
<dbReference type="STRING" id="685588.A0A067U279"/>
<dbReference type="SUPFAM" id="SSF52047">
    <property type="entry name" value="RNI-like"/>
    <property type="match status" value="1"/>
</dbReference>
<protein>
    <submittedName>
        <fullName evidence="1">Uncharacterized protein</fullName>
    </submittedName>
</protein>